<dbReference type="EMBL" id="MKHE01000009">
    <property type="protein sequence ID" value="OWK11807.1"/>
    <property type="molecule type" value="Genomic_DNA"/>
</dbReference>
<reference evidence="2 3" key="1">
    <citation type="journal article" date="2018" name="Mol. Genet. Genomics">
        <title>The red deer Cervus elaphus genome CerEla1.0: sequencing, annotating, genes, and chromosomes.</title>
        <authorList>
            <person name="Bana N.A."/>
            <person name="Nyiri A."/>
            <person name="Nagy J."/>
            <person name="Frank K."/>
            <person name="Nagy T."/>
            <person name="Steger V."/>
            <person name="Schiller M."/>
            <person name="Lakatos P."/>
            <person name="Sugar L."/>
            <person name="Horn P."/>
            <person name="Barta E."/>
            <person name="Orosz L."/>
        </authorList>
    </citation>
    <scope>NUCLEOTIDE SEQUENCE [LARGE SCALE GENOMIC DNA]</scope>
    <source>
        <strain evidence="2">Hungarian</strain>
    </source>
</reference>
<evidence type="ECO:0000313" key="2">
    <source>
        <dbReference type="EMBL" id="OWK11807.1"/>
    </source>
</evidence>
<dbReference type="AlphaFoldDB" id="A0A212D0N8"/>
<protein>
    <submittedName>
        <fullName evidence="2">Uncharacterized protein</fullName>
    </submittedName>
</protein>
<keyword evidence="3" id="KW-1185">Reference proteome</keyword>
<proteinExistence type="predicted"/>
<evidence type="ECO:0000313" key="3">
    <source>
        <dbReference type="Proteomes" id="UP000242450"/>
    </source>
</evidence>
<evidence type="ECO:0000256" key="1">
    <source>
        <dbReference type="SAM" id="MobiDB-lite"/>
    </source>
</evidence>
<feature type="compositionally biased region" description="Low complexity" evidence="1">
    <location>
        <begin position="49"/>
        <end position="59"/>
    </location>
</feature>
<gene>
    <name evidence="2" type="ORF">Celaphus_00003719</name>
</gene>
<feature type="compositionally biased region" description="Low complexity" evidence="1">
    <location>
        <begin position="146"/>
        <end position="164"/>
    </location>
</feature>
<feature type="compositionally biased region" description="Basic and acidic residues" evidence="1">
    <location>
        <begin position="165"/>
        <end position="181"/>
    </location>
</feature>
<comment type="caution">
    <text evidence="2">The sequence shown here is derived from an EMBL/GenBank/DDBJ whole genome shotgun (WGS) entry which is preliminary data.</text>
</comment>
<organism evidence="2 3">
    <name type="scientific">Cervus elaphus hippelaphus</name>
    <name type="common">European red deer</name>
    <dbReference type="NCBI Taxonomy" id="46360"/>
    <lineage>
        <taxon>Eukaryota</taxon>
        <taxon>Metazoa</taxon>
        <taxon>Chordata</taxon>
        <taxon>Craniata</taxon>
        <taxon>Vertebrata</taxon>
        <taxon>Euteleostomi</taxon>
        <taxon>Mammalia</taxon>
        <taxon>Eutheria</taxon>
        <taxon>Laurasiatheria</taxon>
        <taxon>Artiodactyla</taxon>
        <taxon>Ruminantia</taxon>
        <taxon>Pecora</taxon>
        <taxon>Cervidae</taxon>
        <taxon>Cervinae</taxon>
        <taxon>Cervus</taxon>
    </lineage>
</organism>
<dbReference type="Proteomes" id="UP000242450">
    <property type="component" value="Chromosome 9"/>
</dbReference>
<accession>A0A212D0N8</accession>
<dbReference type="OrthoDB" id="10578543at2759"/>
<feature type="region of interest" description="Disordered" evidence="1">
    <location>
        <begin position="49"/>
        <end position="91"/>
    </location>
</feature>
<feature type="region of interest" description="Disordered" evidence="1">
    <location>
        <begin position="146"/>
        <end position="195"/>
    </location>
</feature>
<name>A0A212D0N8_CEREH</name>
<feature type="region of interest" description="Disordered" evidence="1">
    <location>
        <begin position="1"/>
        <end position="34"/>
    </location>
</feature>
<sequence>MLRRSKRSREQPQPLPRPPPLLGKSPGAADAVGRSLAFNAPAASSLLQQQQLRVRASPPAAEPPPAGAALPWDQHPPPGRASLNPAPAISPLQLGGEEGSFLHFGAAANEGNLLGISPARLVSASWGGGRDQTPWGTAHLGTPEAEAAEAGAASSLGIGAGVSAPREEPPQPRRSRAEEARTMVQSHWLPCPPLL</sequence>